<evidence type="ECO:0000313" key="2">
    <source>
        <dbReference type="EMBL" id="KAJ8872654.1"/>
    </source>
</evidence>
<dbReference type="Proteomes" id="UP001159363">
    <property type="component" value="Chromosome 10"/>
</dbReference>
<dbReference type="EMBL" id="JARBHB010000011">
    <property type="protein sequence ID" value="KAJ8872654.1"/>
    <property type="molecule type" value="Genomic_DNA"/>
</dbReference>
<evidence type="ECO:0000313" key="3">
    <source>
        <dbReference type="Proteomes" id="UP001159363"/>
    </source>
</evidence>
<accession>A0ABQ9GKW1</accession>
<gene>
    <name evidence="2" type="ORF">PR048_026263</name>
</gene>
<reference evidence="2 3" key="1">
    <citation type="submission" date="2023-02" db="EMBL/GenBank/DDBJ databases">
        <title>LHISI_Scaffold_Assembly.</title>
        <authorList>
            <person name="Stuart O.P."/>
            <person name="Cleave R."/>
            <person name="Magrath M.J.L."/>
            <person name="Mikheyev A.S."/>
        </authorList>
    </citation>
    <scope>NUCLEOTIDE SEQUENCE [LARGE SCALE GENOMIC DNA]</scope>
    <source>
        <strain evidence="2">Daus_M_001</strain>
        <tissue evidence="2">Leg muscle</tissue>
    </source>
</reference>
<name>A0ABQ9GKW1_9NEOP</name>
<keyword evidence="3" id="KW-1185">Reference proteome</keyword>
<organism evidence="2 3">
    <name type="scientific">Dryococelus australis</name>
    <dbReference type="NCBI Taxonomy" id="614101"/>
    <lineage>
        <taxon>Eukaryota</taxon>
        <taxon>Metazoa</taxon>
        <taxon>Ecdysozoa</taxon>
        <taxon>Arthropoda</taxon>
        <taxon>Hexapoda</taxon>
        <taxon>Insecta</taxon>
        <taxon>Pterygota</taxon>
        <taxon>Neoptera</taxon>
        <taxon>Polyneoptera</taxon>
        <taxon>Phasmatodea</taxon>
        <taxon>Verophasmatodea</taxon>
        <taxon>Anareolatae</taxon>
        <taxon>Phasmatidae</taxon>
        <taxon>Eurycanthinae</taxon>
        <taxon>Dryococelus</taxon>
    </lineage>
</organism>
<feature type="region of interest" description="Disordered" evidence="1">
    <location>
        <begin position="303"/>
        <end position="343"/>
    </location>
</feature>
<protein>
    <submittedName>
        <fullName evidence="2">Uncharacterized protein</fullName>
    </submittedName>
</protein>
<proteinExistence type="predicted"/>
<sequence length="427" mass="47818">MLMSNVDIPDTIDGVPHDVTMSCEPASHSRGDEWFVFRPTNAVQASQAARALWVQCQRSATFHRRARRSSLRVVGLAGPAPTPHDLRPVKAVHDKAEKYTTAIQVDLKQDFQKCSLYREQPIRIQACTLRVTVGDSHDQHEWLRDEQTILLRVVRPFGRVHAGPGGGDIRRGIMTCLTTRALLPFQPVSSTFYRSRPETFASSMACRLESTALCTNKPISTAHWLSAVTVEDDNWTPFSRRNARHRWDGCEGALHCLVERRLHYGMVVTSLIKEPLDASMPLGSVHYHVRDTFRSSPAPVFLSRRKHSPAGDKHVTSDVTIYPHPPPSNKTQTHTRPKRTPATAVPPLRTELAGRQDPKCSRQLKAVHVTLRLREQGTFTADRNDCGAPKRRRTPELEEAVLHHVEQSTPASTRTISHAMGVAPSIV</sequence>
<comment type="caution">
    <text evidence="2">The sequence shown here is derived from an EMBL/GenBank/DDBJ whole genome shotgun (WGS) entry which is preliminary data.</text>
</comment>
<evidence type="ECO:0000256" key="1">
    <source>
        <dbReference type="SAM" id="MobiDB-lite"/>
    </source>
</evidence>